<feature type="signal peptide" evidence="1">
    <location>
        <begin position="1"/>
        <end position="30"/>
    </location>
</feature>
<organism evidence="3 4">
    <name type="scientific">Novipirellula galeiformis</name>
    <dbReference type="NCBI Taxonomy" id="2528004"/>
    <lineage>
        <taxon>Bacteria</taxon>
        <taxon>Pseudomonadati</taxon>
        <taxon>Planctomycetota</taxon>
        <taxon>Planctomycetia</taxon>
        <taxon>Pirellulales</taxon>
        <taxon>Pirellulaceae</taxon>
        <taxon>Novipirellula</taxon>
    </lineage>
</organism>
<gene>
    <name evidence="3" type="ORF">Pla52o_01360</name>
</gene>
<name>A0A5C6CMW8_9BACT</name>
<keyword evidence="4" id="KW-1185">Reference proteome</keyword>
<protein>
    <recommendedName>
        <fullName evidence="2">N,N-dimethylformamidase beta subunit-like C-terminal domain-containing protein</fullName>
    </recommendedName>
</protein>
<keyword evidence="1" id="KW-0732">Signal</keyword>
<proteinExistence type="predicted"/>
<dbReference type="AlphaFoldDB" id="A0A5C6CMW8"/>
<reference evidence="3 4" key="1">
    <citation type="submission" date="2019-02" db="EMBL/GenBank/DDBJ databases">
        <title>Deep-cultivation of Planctomycetes and their phenomic and genomic characterization uncovers novel biology.</title>
        <authorList>
            <person name="Wiegand S."/>
            <person name="Jogler M."/>
            <person name="Boedeker C."/>
            <person name="Pinto D."/>
            <person name="Vollmers J."/>
            <person name="Rivas-Marin E."/>
            <person name="Kohn T."/>
            <person name="Peeters S.H."/>
            <person name="Heuer A."/>
            <person name="Rast P."/>
            <person name="Oberbeckmann S."/>
            <person name="Bunk B."/>
            <person name="Jeske O."/>
            <person name="Meyerdierks A."/>
            <person name="Storesund J.E."/>
            <person name="Kallscheuer N."/>
            <person name="Luecker S."/>
            <person name="Lage O.M."/>
            <person name="Pohl T."/>
            <person name="Merkel B.J."/>
            <person name="Hornburger P."/>
            <person name="Mueller R.-W."/>
            <person name="Bruemmer F."/>
            <person name="Labrenz M."/>
            <person name="Spormann A.M."/>
            <person name="Op Den Camp H."/>
            <person name="Overmann J."/>
            <person name="Amann R."/>
            <person name="Jetten M.S.M."/>
            <person name="Mascher T."/>
            <person name="Medema M.H."/>
            <person name="Devos D.P."/>
            <person name="Kaster A.-K."/>
            <person name="Ovreas L."/>
            <person name="Rohde M."/>
            <person name="Galperin M.Y."/>
            <person name="Jogler C."/>
        </authorList>
    </citation>
    <scope>NUCLEOTIDE SEQUENCE [LARGE SCALE GENOMIC DNA]</scope>
    <source>
        <strain evidence="3 4">Pla52o</strain>
    </source>
</reference>
<dbReference type="RefSeq" id="WP_146592668.1">
    <property type="nucleotide sequence ID" value="NZ_SJPT01000001.1"/>
</dbReference>
<evidence type="ECO:0000259" key="2">
    <source>
        <dbReference type="Pfam" id="PF20254"/>
    </source>
</evidence>
<evidence type="ECO:0000313" key="3">
    <source>
        <dbReference type="EMBL" id="TWU26283.1"/>
    </source>
</evidence>
<accession>A0A5C6CMW8</accession>
<feature type="domain" description="N,N-dimethylformamidase beta subunit-like C-terminal" evidence="2">
    <location>
        <begin position="95"/>
        <end position="461"/>
    </location>
</feature>
<dbReference type="Pfam" id="PF20254">
    <property type="entry name" value="DMFA2_C"/>
    <property type="match status" value="1"/>
</dbReference>
<dbReference type="Proteomes" id="UP000316304">
    <property type="component" value="Unassembled WGS sequence"/>
</dbReference>
<dbReference type="InterPro" id="IPR046540">
    <property type="entry name" value="DMFA2_C"/>
</dbReference>
<dbReference type="OrthoDB" id="505641at2"/>
<sequence length="496" mass="55406" precursor="true">MNQLPNRRQLLTLAAASGASLLLPPHASHAASSSAVLKAENARPGTQQWMLSKTRIDPDTKYRCPWIEGYVSHASIMAGETLQVMVSTDPVSEFTIEFYRLGYYGGDGGRLVHTTETLQGSAQAMPKVGLRRLQNCQWPASFELRIPEDWVSGVYVGKLTELNEGLQSYVIFIVRDTRESELVFQCSDHTWQAYNRWPSQFSLYDNGKNPWHWGNESQVSFNRPYGKYSQISDAPLSIGSGEFFLWEFPFVYWLEREGYDVTYISNTDLHRDAKQPLRGDGFLSVGHDEYWTIEMFRNLQAAIAEGVSVGFFSGNAVCGRIEWDDETRSLRRVGVFGPPGGTREFSSMSSLKHERPYANELIGAHSTGPVTGGADWICSKPDHWLYAGTQMKLGDSIPGVIGWEWHGDPADIPGLEIVARGPTQTAPGELNGGEYTATVYPGPKNNFVFNAATCWWADGLSEPPGYVRPKVYTAPQGPDARIQQITRNVLNRMRQT</sequence>
<dbReference type="InterPro" id="IPR006311">
    <property type="entry name" value="TAT_signal"/>
</dbReference>
<evidence type="ECO:0000256" key="1">
    <source>
        <dbReference type="SAM" id="SignalP"/>
    </source>
</evidence>
<evidence type="ECO:0000313" key="4">
    <source>
        <dbReference type="Proteomes" id="UP000316304"/>
    </source>
</evidence>
<dbReference type="PROSITE" id="PS51318">
    <property type="entry name" value="TAT"/>
    <property type="match status" value="1"/>
</dbReference>
<feature type="chain" id="PRO_5023068044" description="N,N-dimethylformamidase beta subunit-like C-terminal domain-containing protein" evidence="1">
    <location>
        <begin position="31"/>
        <end position="496"/>
    </location>
</feature>
<comment type="caution">
    <text evidence="3">The sequence shown here is derived from an EMBL/GenBank/DDBJ whole genome shotgun (WGS) entry which is preliminary data.</text>
</comment>
<dbReference type="EMBL" id="SJPT01000001">
    <property type="protein sequence ID" value="TWU26283.1"/>
    <property type="molecule type" value="Genomic_DNA"/>
</dbReference>